<evidence type="ECO:0000259" key="7">
    <source>
        <dbReference type="PROSITE" id="PS50850"/>
    </source>
</evidence>
<dbReference type="Pfam" id="PF07690">
    <property type="entry name" value="MFS_1"/>
    <property type="match status" value="1"/>
</dbReference>
<dbReference type="InterPro" id="IPR011701">
    <property type="entry name" value="MFS"/>
</dbReference>
<feature type="transmembrane region" description="Helical" evidence="6">
    <location>
        <begin position="452"/>
        <end position="473"/>
    </location>
</feature>
<proteinExistence type="predicted"/>
<dbReference type="Gene3D" id="1.20.1250.20">
    <property type="entry name" value="MFS general substrate transporter like domains"/>
    <property type="match status" value="1"/>
</dbReference>
<evidence type="ECO:0000256" key="4">
    <source>
        <dbReference type="ARBA" id="ARBA00023136"/>
    </source>
</evidence>
<feature type="region of interest" description="Disordered" evidence="5">
    <location>
        <begin position="275"/>
        <end position="307"/>
    </location>
</feature>
<evidence type="ECO:0000256" key="1">
    <source>
        <dbReference type="ARBA" id="ARBA00004141"/>
    </source>
</evidence>
<dbReference type="SUPFAM" id="SSF103473">
    <property type="entry name" value="MFS general substrate transporter"/>
    <property type="match status" value="1"/>
</dbReference>
<keyword evidence="2 6" id="KW-0812">Transmembrane</keyword>
<organism evidence="8 9">
    <name type="scientific">Ampelomyces quisqualis</name>
    <name type="common">Powdery mildew agent</name>
    <dbReference type="NCBI Taxonomy" id="50730"/>
    <lineage>
        <taxon>Eukaryota</taxon>
        <taxon>Fungi</taxon>
        <taxon>Dikarya</taxon>
        <taxon>Ascomycota</taxon>
        <taxon>Pezizomycotina</taxon>
        <taxon>Dothideomycetes</taxon>
        <taxon>Pleosporomycetidae</taxon>
        <taxon>Pleosporales</taxon>
        <taxon>Pleosporineae</taxon>
        <taxon>Phaeosphaeriaceae</taxon>
        <taxon>Ampelomyces</taxon>
    </lineage>
</organism>
<feature type="compositionally biased region" description="Basic and acidic residues" evidence="5">
    <location>
        <begin position="275"/>
        <end position="288"/>
    </location>
</feature>
<gene>
    <name evidence="8" type="ORF">BDU57DRAFT_520091</name>
</gene>
<feature type="transmembrane region" description="Helical" evidence="6">
    <location>
        <begin position="485"/>
        <end position="507"/>
    </location>
</feature>
<dbReference type="AlphaFoldDB" id="A0A6A5QHR3"/>
<evidence type="ECO:0000313" key="9">
    <source>
        <dbReference type="Proteomes" id="UP000800096"/>
    </source>
</evidence>
<feature type="transmembrane region" description="Helical" evidence="6">
    <location>
        <begin position="199"/>
        <end position="220"/>
    </location>
</feature>
<name>A0A6A5QHR3_AMPQU</name>
<feature type="transmembrane region" description="Helical" evidence="6">
    <location>
        <begin position="75"/>
        <end position="103"/>
    </location>
</feature>
<keyword evidence="4 6" id="KW-0472">Membrane</keyword>
<feature type="transmembrane region" description="Helical" evidence="6">
    <location>
        <begin position="109"/>
        <end position="127"/>
    </location>
</feature>
<evidence type="ECO:0000256" key="6">
    <source>
        <dbReference type="SAM" id="Phobius"/>
    </source>
</evidence>
<feature type="transmembrane region" description="Helical" evidence="6">
    <location>
        <begin position="226"/>
        <end position="248"/>
    </location>
</feature>
<dbReference type="OrthoDB" id="2585655at2759"/>
<feature type="compositionally biased region" description="Low complexity" evidence="5">
    <location>
        <begin position="289"/>
        <end position="307"/>
    </location>
</feature>
<evidence type="ECO:0000313" key="8">
    <source>
        <dbReference type="EMBL" id="KAF1914892.1"/>
    </source>
</evidence>
<feature type="transmembrane region" description="Helical" evidence="6">
    <location>
        <begin position="168"/>
        <end position="187"/>
    </location>
</feature>
<evidence type="ECO:0000256" key="3">
    <source>
        <dbReference type="ARBA" id="ARBA00022989"/>
    </source>
</evidence>
<feature type="domain" description="Major facilitator superfamily (MFS) profile" evidence="7">
    <location>
        <begin position="73"/>
        <end position="568"/>
    </location>
</feature>
<dbReference type="Proteomes" id="UP000800096">
    <property type="component" value="Unassembled WGS sequence"/>
</dbReference>
<evidence type="ECO:0000256" key="5">
    <source>
        <dbReference type="SAM" id="MobiDB-lite"/>
    </source>
</evidence>
<dbReference type="InterPro" id="IPR036259">
    <property type="entry name" value="MFS_trans_sf"/>
</dbReference>
<protein>
    <submittedName>
        <fullName evidence="8">MFS transporter-like protein</fullName>
    </submittedName>
</protein>
<feature type="transmembrane region" description="Helical" evidence="6">
    <location>
        <begin position="519"/>
        <end position="540"/>
    </location>
</feature>
<evidence type="ECO:0000256" key="2">
    <source>
        <dbReference type="ARBA" id="ARBA00022692"/>
    </source>
</evidence>
<comment type="subcellular location">
    <subcellularLocation>
        <location evidence="1">Membrane</location>
        <topology evidence="1">Multi-pass membrane protein</topology>
    </subcellularLocation>
</comment>
<feature type="transmembrane region" description="Helical" evidence="6">
    <location>
        <begin position="338"/>
        <end position="364"/>
    </location>
</feature>
<dbReference type="PROSITE" id="PS50850">
    <property type="entry name" value="MFS"/>
    <property type="match status" value="1"/>
</dbReference>
<dbReference type="InterPro" id="IPR020846">
    <property type="entry name" value="MFS_dom"/>
</dbReference>
<feature type="transmembrane region" description="Helical" evidence="6">
    <location>
        <begin position="139"/>
        <end position="156"/>
    </location>
</feature>
<accession>A0A6A5QHR3</accession>
<feature type="transmembrane region" description="Helical" evidence="6">
    <location>
        <begin position="376"/>
        <end position="397"/>
    </location>
</feature>
<dbReference type="PANTHER" id="PTHR23502">
    <property type="entry name" value="MAJOR FACILITATOR SUPERFAMILY"/>
    <property type="match status" value="1"/>
</dbReference>
<dbReference type="PANTHER" id="PTHR23502:SF29">
    <property type="entry name" value="TRANSPORTER, PUTATIVE (AFU_ORTHOLOGUE AFUA_6G06680)-RELATED"/>
    <property type="match status" value="1"/>
</dbReference>
<keyword evidence="3 6" id="KW-1133">Transmembrane helix</keyword>
<dbReference type="EMBL" id="ML979137">
    <property type="protein sequence ID" value="KAF1914892.1"/>
    <property type="molecule type" value="Genomic_DNA"/>
</dbReference>
<reference evidence="8" key="1">
    <citation type="journal article" date="2020" name="Stud. Mycol.">
        <title>101 Dothideomycetes genomes: a test case for predicting lifestyles and emergence of pathogens.</title>
        <authorList>
            <person name="Haridas S."/>
            <person name="Albert R."/>
            <person name="Binder M."/>
            <person name="Bloem J."/>
            <person name="Labutti K."/>
            <person name="Salamov A."/>
            <person name="Andreopoulos B."/>
            <person name="Baker S."/>
            <person name="Barry K."/>
            <person name="Bills G."/>
            <person name="Bluhm B."/>
            <person name="Cannon C."/>
            <person name="Castanera R."/>
            <person name="Culley D."/>
            <person name="Daum C."/>
            <person name="Ezra D."/>
            <person name="Gonzalez J."/>
            <person name="Henrissat B."/>
            <person name="Kuo A."/>
            <person name="Liang C."/>
            <person name="Lipzen A."/>
            <person name="Lutzoni F."/>
            <person name="Magnuson J."/>
            <person name="Mondo S."/>
            <person name="Nolan M."/>
            <person name="Ohm R."/>
            <person name="Pangilinan J."/>
            <person name="Park H.-J."/>
            <person name="Ramirez L."/>
            <person name="Alfaro M."/>
            <person name="Sun H."/>
            <person name="Tritt A."/>
            <person name="Yoshinaga Y."/>
            <person name="Zwiers L.-H."/>
            <person name="Turgeon B."/>
            <person name="Goodwin S."/>
            <person name="Spatafora J."/>
            <person name="Crous P."/>
            <person name="Grigoriev I."/>
        </authorList>
    </citation>
    <scope>NUCLEOTIDE SEQUENCE</scope>
    <source>
        <strain evidence="8">HMLAC05119</strain>
    </source>
</reference>
<dbReference type="GO" id="GO:0022857">
    <property type="term" value="F:transmembrane transporter activity"/>
    <property type="evidence" value="ECO:0007669"/>
    <property type="project" value="InterPro"/>
</dbReference>
<keyword evidence="9" id="KW-1185">Reference proteome</keyword>
<dbReference type="GO" id="GO:0005886">
    <property type="term" value="C:plasma membrane"/>
    <property type="evidence" value="ECO:0007669"/>
    <property type="project" value="TreeGrafter"/>
</dbReference>
<sequence>MGLGILDDHALDNVPGTAHVLDSEEQRRRIEDAGTRGGRALKYDKTGKILLVPQPGEGMDDPLNWSLPRRDIATLILSLTSILASTLSPLLAANTVSLAIFFRHNFTDMALLTGYHLLGVGLAGFVIVPSARIWGKRHVYLLGMLLIIGSCVWAGATGPNYNSFLAARVVQGVGLAPFEALVNASVADMYCVHQRGGRMALVNFAVFGGAFATPVFAGIITDRLGYQWTFYFVAIFMAAMVPCVVLWVPETTVWRGEGWGVDSLGNLVIVDTQKETDPAKRRNGEEKVPSSTSTTSTSSPSPQPSYLSTLSPFSGRKTPDSFLHLLLRPFSLFLHPGILWACLIQGVLIGFTVLIGITLAAIMLGPPLWFGELETGYMYTGAFIGALLGFALSGLIADPSAAWLTRLNGGTYEPEFRLVLVVPQLVFGAAGIIGFGYTAADAQRYGWFWPDFFFALVVMGMVCGAVASALYLVDAHRDMEIEAFTCLLVFKNLFSFALTFKGFDWIVEAGRKGGGVKEVFVAVGAAQVGVCALTIPMYIFGKKNRSFWHSHNVFFKATDWVADKVTFW</sequence>
<feature type="transmembrane region" description="Helical" evidence="6">
    <location>
        <begin position="418"/>
        <end position="440"/>
    </location>
</feature>